<evidence type="ECO:0000313" key="1">
    <source>
        <dbReference type="EMBL" id="TJY68666.1"/>
    </source>
</evidence>
<evidence type="ECO:0000313" key="2">
    <source>
        <dbReference type="Proteomes" id="UP000309872"/>
    </source>
</evidence>
<protein>
    <submittedName>
        <fullName evidence="1">Uncharacterized protein</fullName>
    </submittedName>
</protein>
<comment type="caution">
    <text evidence="1">The sequence shown here is derived from an EMBL/GenBank/DDBJ whole genome shotgun (WGS) entry which is preliminary data.</text>
</comment>
<accession>A0A4U0HA39</accession>
<organism evidence="1 2">
    <name type="scientific">Sphingobacterium alkalisoli</name>
    <dbReference type="NCBI Taxonomy" id="1874115"/>
    <lineage>
        <taxon>Bacteria</taxon>
        <taxon>Pseudomonadati</taxon>
        <taxon>Bacteroidota</taxon>
        <taxon>Sphingobacteriia</taxon>
        <taxon>Sphingobacteriales</taxon>
        <taxon>Sphingobacteriaceae</taxon>
        <taxon>Sphingobacterium</taxon>
    </lineage>
</organism>
<dbReference type="AlphaFoldDB" id="A0A4U0HA39"/>
<dbReference type="RefSeq" id="WP_136819634.1">
    <property type="nucleotide sequence ID" value="NZ_BMJX01000001.1"/>
</dbReference>
<gene>
    <name evidence="1" type="ORF">FAZ19_05255</name>
</gene>
<dbReference type="OrthoDB" id="978725at2"/>
<proteinExistence type="predicted"/>
<dbReference type="Proteomes" id="UP000309872">
    <property type="component" value="Unassembled WGS sequence"/>
</dbReference>
<name>A0A4U0HA39_9SPHI</name>
<sequence length="227" mass="26664">MKEKEIIPKTKAYSIRCSELEILIIYRLLILRLAKHLSGKEASFLMGKPLDYIDKVETFEIKRIYAHDLYVFTQVLDFENAGSAYPIPIDPNNEKNSYQMVVTNYTDRVIYDLKQVDSNNTPIKTIFLLVDTSNVQIVYNSDEEEYGKLKSTLHELFEEGYFSEERLAYDILYTCNKRMDSYIKPKKLMEIIQNHMEGKERFSLVQKKSSKPNFTGLVYIKKEMMTT</sequence>
<dbReference type="EMBL" id="SUKA01000001">
    <property type="protein sequence ID" value="TJY68666.1"/>
    <property type="molecule type" value="Genomic_DNA"/>
</dbReference>
<keyword evidence="2" id="KW-1185">Reference proteome</keyword>
<reference evidence="1 2" key="1">
    <citation type="submission" date="2019-04" db="EMBL/GenBank/DDBJ databases">
        <title>Sphingobacterium olei sp. nov., isolated from oil-contaminated soil.</title>
        <authorList>
            <person name="Liu B."/>
        </authorList>
    </citation>
    <scope>NUCLEOTIDE SEQUENCE [LARGE SCALE GENOMIC DNA]</scope>
    <source>
        <strain evidence="1 2">Y3L14</strain>
    </source>
</reference>